<evidence type="ECO:0000259" key="7">
    <source>
        <dbReference type="PROSITE" id="PS50850"/>
    </source>
</evidence>
<evidence type="ECO:0000256" key="4">
    <source>
        <dbReference type="ARBA" id="ARBA00022989"/>
    </source>
</evidence>
<feature type="transmembrane region" description="Helical" evidence="6">
    <location>
        <begin position="108"/>
        <end position="128"/>
    </location>
</feature>
<keyword evidence="3 6" id="KW-0812">Transmembrane</keyword>
<dbReference type="InterPro" id="IPR005829">
    <property type="entry name" value="Sugar_transporter_CS"/>
</dbReference>
<gene>
    <name evidence="8" type="ordered locus">Sulac_1275</name>
</gene>
<dbReference type="PANTHER" id="PTHR42718">
    <property type="entry name" value="MAJOR FACILITATOR SUPERFAMILY MULTIDRUG TRANSPORTER MFSC"/>
    <property type="match status" value="1"/>
</dbReference>
<feature type="transmembrane region" description="Helical" evidence="6">
    <location>
        <begin position="331"/>
        <end position="351"/>
    </location>
</feature>
<dbReference type="InterPro" id="IPR020846">
    <property type="entry name" value="MFS_dom"/>
</dbReference>
<dbReference type="EMBL" id="CP003179">
    <property type="protein sequence ID" value="AEW04772.1"/>
    <property type="molecule type" value="Genomic_DNA"/>
</dbReference>
<dbReference type="PATRIC" id="fig|679936.5.peg.1336"/>
<feature type="transmembrane region" description="Helical" evidence="6">
    <location>
        <begin position="46"/>
        <end position="66"/>
    </location>
</feature>
<evidence type="ECO:0000256" key="5">
    <source>
        <dbReference type="ARBA" id="ARBA00023136"/>
    </source>
</evidence>
<keyword evidence="2" id="KW-0813">Transport</keyword>
<dbReference type="Proteomes" id="UP000005439">
    <property type="component" value="Chromosome"/>
</dbReference>
<evidence type="ECO:0000256" key="2">
    <source>
        <dbReference type="ARBA" id="ARBA00022448"/>
    </source>
</evidence>
<feature type="transmembrane region" description="Helical" evidence="6">
    <location>
        <begin position="229"/>
        <end position="245"/>
    </location>
</feature>
<feature type="transmembrane region" description="Helical" evidence="6">
    <location>
        <begin position="447"/>
        <end position="469"/>
    </location>
</feature>
<dbReference type="GO" id="GO:0005886">
    <property type="term" value="C:plasma membrane"/>
    <property type="evidence" value="ECO:0007669"/>
    <property type="project" value="UniProtKB-SubCell"/>
</dbReference>
<dbReference type="Gene3D" id="1.20.1250.20">
    <property type="entry name" value="MFS general substrate transporter like domains"/>
    <property type="match status" value="1"/>
</dbReference>
<reference evidence="8 9" key="2">
    <citation type="journal article" date="2012" name="Stand. Genomic Sci.">
        <title>Complete genome sequence of the moderately thermophilic mineral-sulfide-oxidizing firmicute Sulfobacillus acidophilus type strain (NAL(T)).</title>
        <authorList>
            <person name="Anderson I."/>
            <person name="Chertkov O."/>
            <person name="Chen A."/>
            <person name="Saunders E."/>
            <person name="Lapidus A."/>
            <person name="Nolan M."/>
            <person name="Lucas S."/>
            <person name="Hammon N."/>
            <person name="Deshpande S."/>
            <person name="Cheng J.F."/>
            <person name="Han C."/>
            <person name="Tapia R."/>
            <person name="Goodwin L.A."/>
            <person name="Pitluck S."/>
            <person name="Liolios K."/>
            <person name="Pagani I."/>
            <person name="Ivanova N."/>
            <person name="Mikhailova N."/>
            <person name="Pati A."/>
            <person name="Palaniappan K."/>
            <person name="Land M."/>
            <person name="Pan C."/>
            <person name="Rohde M."/>
            <person name="Pukall R."/>
            <person name="Goker M."/>
            <person name="Detter J.C."/>
            <person name="Woyke T."/>
            <person name="Bristow J."/>
            <person name="Eisen J.A."/>
            <person name="Markowitz V."/>
            <person name="Hugenholtz P."/>
            <person name="Kyrpides N.C."/>
            <person name="Klenk H.P."/>
            <person name="Mavromatis K."/>
        </authorList>
    </citation>
    <scope>NUCLEOTIDE SEQUENCE [LARGE SCALE GENOMIC DNA]</scope>
    <source>
        <strain evidence="9">ATCC 700253 / DSM 10332 / NAL</strain>
    </source>
</reference>
<accession>G8TVS8</accession>
<dbReference type="HOGENOM" id="CLU_000960_28_3_9"/>
<feature type="transmembrane region" description="Helical" evidence="6">
    <location>
        <begin position="395"/>
        <end position="418"/>
    </location>
</feature>
<feature type="transmembrane region" description="Helical" evidence="6">
    <location>
        <begin position="302"/>
        <end position="324"/>
    </location>
</feature>
<feature type="transmembrane region" description="Helical" evidence="6">
    <location>
        <begin position="204"/>
        <end position="223"/>
    </location>
</feature>
<feature type="transmembrane region" description="Helical" evidence="6">
    <location>
        <begin position="164"/>
        <end position="183"/>
    </location>
</feature>
<dbReference type="PRINTS" id="PR01036">
    <property type="entry name" value="TCRTETB"/>
</dbReference>
<feature type="transmembrane region" description="Helical" evidence="6">
    <location>
        <begin position="265"/>
        <end position="290"/>
    </location>
</feature>
<keyword evidence="5 6" id="KW-0472">Membrane</keyword>
<feature type="transmembrane region" description="Helical" evidence="6">
    <location>
        <begin position="12"/>
        <end position="34"/>
    </location>
</feature>
<evidence type="ECO:0000313" key="8">
    <source>
        <dbReference type="EMBL" id="AEW04772.1"/>
    </source>
</evidence>
<dbReference type="PANTHER" id="PTHR42718:SF9">
    <property type="entry name" value="MAJOR FACILITATOR SUPERFAMILY MULTIDRUG TRANSPORTER MFSC"/>
    <property type="match status" value="1"/>
</dbReference>
<dbReference type="InterPro" id="IPR011701">
    <property type="entry name" value="MFS"/>
</dbReference>
<dbReference type="PROSITE" id="PS00216">
    <property type="entry name" value="SUGAR_TRANSPORT_1"/>
    <property type="match status" value="1"/>
</dbReference>
<proteinExistence type="predicted"/>
<sequence>MPKRPNGYKWWALSATSVGMLMAVLNSTTLLIALPTLTRVLHMSTFLAIWVLLVYMVVQTALVLTVGRLSDVWGRKKLYVAGFAIFTVAALLAGLAPNGLLLLVIRGIQAIGGAMVMGNSTAIVTDAFPRHELGLALGINSIVIALGQVLGPILGGLLVTWFSWHWIFWFNVPIGIVGTLWAWKQLQDVVPPAREPALDYRGNITYIVSLVALLMGVTAGGIMGWTQPLAVGALLMGALGAMLFIRLEKTAAYPLLSLSLFENRVFLLSNLANFFIAMVRGAVILLFVFYFQGARGDSPLEAGLLVIPLAAAMGVIGPISGWLADHIGPRVPASLGALCVAIGFVGFGITLHRSTGYGLIAVWMILVGFGNGLFNSPNTSTIMGAVSPQSRGVAAGIRTMLFNTGGVFAIALVMALIASRLPSSVMMAVLAGETARISTSGLENLLLALRSIFLILAIIALAAALFSWIPARRQDPTPTVSRLSHTRVS</sequence>
<dbReference type="KEGG" id="sap:Sulac_1275"/>
<dbReference type="CDD" id="cd17321">
    <property type="entry name" value="MFS_MMR_MDR_like"/>
    <property type="match status" value="1"/>
</dbReference>
<dbReference type="PROSITE" id="PS50850">
    <property type="entry name" value="MFS"/>
    <property type="match status" value="1"/>
</dbReference>
<reference evidence="9" key="1">
    <citation type="submission" date="2011-12" db="EMBL/GenBank/DDBJ databases">
        <title>The complete genome of chromosome of Sulfobacillus acidophilus DSM 10332.</title>
        <authorList>
            <person name="Lucas S."/>
            <person name="Han J."/>
            <person name="Lapidus A."/>
            <person name="Bruce D."/>
            <person name="Goodwin L."/>
            <person name="Pitluck S."/>
            <person name="Peters L."/>
            <person name="Kyrpides N."/>
            <person name="Mavromatis K."/>
            <person name="Ivanova N."/>
            <person name="Mikhailova N."/>
            <person name="Chertkov O."/>
            <person name="Saunders E."/>
            <person name="Detter J.C."/>
            <person name="Tapia R."/>
            <person name="Han C."/>
            <person name="Land M."/>
            <person name="Hauser L."/>
            <person name="Markowitz V."/>
            <person name="Cheng J.-F."/>
            <person name="Hugenholtz P."/>
            <person name="Woyke T."/>
            <person name="Wu D."/>
            <person name="Pukall R."/>
            <person name="Gehrich-Schroeter G."/>
            <person name="Schneider S."/>
            <person name="Klenk H.-P."/>
            <person name="Eisen J.A."/>
        </authorList>
    </citation>
    <scope>NUCLEOTIDE SEQUENCE [LARGE SCALE GENOMIC DNA]</scope>
    <source>
        <strain evidence="9">ATCC 700253 / DSM 10332 / NAL</strain>
    </source>
</reference>
<dbReference type="GO" id="GO:0022857">
    <property type="term" value="F:transmembrane transporter activity"/>
    <property type="evidence" value="ECO:0007669"/>
    <property type="project" value="InterPro"/>
</dbReference>
<comment type="subcellular location">
    <subcellularLocation>
        <location evidence="1">Cell membrane</location>
        <topology evidence="1">Multi-pass membrane protein</topology>
    </subcellularLocation>
</comment>
<organism evidence="8 9">
    <name type="scientific">Sulfobacillus acidophilus (strain ATCC 700253 / DSM 10332 / NAL)</name>
    <dbReference type="NCBI Taxonomy" id="679936"/>
    <lineage>
        <taxon>Bacteria</taxon>
        <taxon>Bacillati</taxon>
        <taxon>Bacillota</taxon>
        <taxon>Clostridia</taxon>
        <taxon>Eubacteriales</taxon>
        <taxon>Clostridiales Family XVII. Incertae Sedis</taxon>
        <taxon>Sulfobacillus</taxon>
    </lineage>
</organism>
<dbReference type="InterPro" id="IPR036259">
    <property type="entry name" value="MFS_trans_sf"/>
</dbReference>
<feature type="transmembrane region" description="Helical" evidence="6">
    <location>
        <begin position="135"/>
        <end position="158"/>
    </location>
</feature>
<feature type="transmembrane region" description="Helical" evidence="6">
    <location>
        <begin position="357"/>
        <end position="374"/>
    </location>
</feature>
<dbReference type="AlphaFoldDB" id="G8TVS8"/>
<evidence type="ECO:0000256" key="1">
    <source>
        <dbReference type="ARBA" id="ARBA00004651"/>
    </source>
</evidence>
<dbReference type="Gene3D" id="1.20.1720.10">
    <property type="entry name" value="Multidrug resistance protein D"/>
    <property type="match status" value="1"/>
</dbReference>
<dbReference type="Pfam" id="PF07690">
    <property type="entry name" value="MFS_1"/>
    <property type="match status" value="1"/>
</dbReference>
<evidence type="ECO:0000256" key="3">
    <source>
        <dbReference type="ARBA" id="ARBA00022692"/>
    </source>
</evidence>
<keyword evidence="9" id="KW-1185">Reference proteome</keyword>
<keyword evidence="4 6" id="KW-1133">Transmembrane helix</keyword>
<dbReference type="STRING" id="679936.Sulac_1275"/>
<name>G8TVS8_SULAD</name>
<feature type="domain" description="Major facilitator superfamily (MFS) profile" evidence="7">
    <location>
        <begin position="12"/>
        <end position="475"/>
    </location>
</feature>
<feature type="transmembrane region" description="Helical" evidence="6">
    <location>
        <begin position="78"/>
        <end position="96"/>
    </location>
</feature>
<dbReference type="SUPFAM" id="SSF103473">
    <property type="entry name" value="MFS general substrate transporter"/>
    <property type="match status" value="1"/>
</dbReference>
<evidence type="ECO:0000313" key="9">
    <source>
        <dbReference type="Proteomes" id="UP000005439"/>
    </source>
</evidence>
<protein>
    <submittedName>
        <fullName evidence="8">Major facilitator superfamily MFS_1</fullName>
    </submittedName>
</protein>
<evidence type="ECO:0000256" key="6">
    <source>
        <dbReference type="SAM" id="Phobius"/>
    </source>
</evidence>